<evidence type="ECO:0000313" key="6">
    <source>
        <dbReference type="Proteomes" id="UP000283509"/>
    </source>
</evidence>
<comment type="caution">
    <text evidence="5">The sequence shown here is derived from an EMBL/GenBank/DDBJ whole genome shotgun (WGS) entry which is preliminary data.</text>
</comment>
<dbReference type="GO" id="GO:0005886">
    <property type="term" value="C:plasma membrane"/>
    <property type="evidence" value="ECO:0007669"/>
    <property type="project" value="TreeGrafter"/>
</dbReference>
<reference evidence="5 6" key="1">
    <citation type="submission" date="2018-04" db="EMBL/GenBank/DDBJ databases">
        <authorList>
            <person name="Zhang X."/>
            <person name="Yuan J."/>
            <person name="Li F."/>
            <person name="Xiang J."/>
        </authorList>
    </citation>
    <scope>NUCLEOTIDE SEQUENCE [LARGE SCALE GENOMIC DNA]</scope>
    <source>
        <tissue evidence="5">Muscle</tissue>
    </source>
</reference>
<evidence type="ECO:0000259" key="4">
    <source>
        <dbReference type="Pfam" id="PF05649"/>
    </source>
</evidence>
<dbReference type="PANTHER" id="PTHR11733">
    <property type="entry name" value="ZINC METALLOPROTEASE FAMILY M13 NEPRILYSIN-RELATED"/>
    <property type="match status" value="1"/>
</dbReference>
<evidence type="ECO:0000256" key="1">
    <source>
        <dbReference type="ARBA" id="ARBA00007357"/>
    </source>
</evidence>
<dbReference type="SUPFAM" id="SSF55486">
    <property type="entry name" value="Metalloproteases ('zincins'), catalytic domain"/>
    <property type="match status" value="2"/>
</dbReference>
<dbReference type="Gene3D" id="1.10.1380.10">
    <property type="entry name" value="Neutral endopeptidase , domain2"/>
    <property type="match status" value="1"/>
</dbReference>
<feature type="region of interest" description="Disordered" evidence="2">
    <location>
        <begin position="160"/>
        <end position="187"/>
    </location>
</feature>
<dbReference type="CDD" id="cd08662">
    <property type="entry name" value="M13"/>
    <property type="match status" value="1"/>
</dbReference>
<feature type="region of interest" description="Disordered" evidence="2">
    <location>
        <begin position="365"/>
        <end position="391"/>
    </location>
</feature>
<dbReference type="EMBL" id="QCYY01001774">
    <property type="protein sequence ID" value="ROT75424.1"/>
    <property type="molecule type" value="Genomic_DNA"/>
</dbReference>
<comment type="similarity">
    <text evidence="1">Belongs to the peptidase M13 family.</text>
</comment>
<feature type="chain" id="PRO_5019109411" evidence="3">
    <location>
        <begin position="25"/>
        <end position="1228"/>
    </location>
</feature>
<evidence type="ECO:0000313" key="5">
    <source>
        <dbReference type="EMBL" id="ROT75424.1"/>
    </source>
</evidence>
<accession>A0A423TFZ8</accession>
<dbReference type="InterPro" id="IPR024079">
    <property type="entry name" value="MetalloPept_cat_dom_sf"/>
</dbReference>
<feature type="compositionally biased region" description="Acidic residues" evidence="2">
    <location>
        <begin position="671"/>
        <end position="680"/>
    </location>
</feature>
<dbReference type="PANTHER" id="PTHR11733:SF238">
    <property type="entry name" value="FI07649P-RELATED"/>
    <property type="match status" value="1"/>
</dbReference>
<dbReference type="Gene3D" id="3.40.390.10">
    <property type="entry name" value="Collagenase (Catalytic Domain)"/>
    <property type="match status" value="1"/>
</dbReference>
<dbReference type="InterPro" id="IPR008753">
    <property type="entry name" value="Peptidase_M13_N"/>
</dbReference>
<evidence type="ECO:0000256" key="2">
    <source>
        <dbReference type="SAM" id="MobiDB-lite"/>
    </source>
</evidence>
<keyword evidence="3" id="KW-0732">Signal</keyword>
<feature type="compositionally biased region" description="Polar residues" evidence="2">
    <location>
        <begin position="622"/>
        <end position="636"/>
    </location>
</feature>
<sequence length="1228" mass="135240">MTSSCGFRPLSLLAILLVADFTNSAPTNGHLKPGAHGRSPSRPSWHLLLALWRPKGEGVTAGGTHPPGEVLLTPTQPLPAKEAQPTRTVPPTRGVLPTRVVLPARDVIRERIVLPTREDLPDGRVLPVMEPLLPRGVAPPRTGDPSEGSEPPAVLHVVSTPYAHTPEPPPHPQTPIRGEPFPHFETEALPSHSVSGAAGIPEGFPAQDKQEEDFPIASPVTERAETVTTTTRKLYLPFTVRTSVREEHGDGLMEGFGTSRGDLTSNVVVSTTISNHQSVPITLQSSSRTVVRTSQNIPSLTTAYTTATSPLTMHTTTTDQVITMGSPVYMHGTPGVEASLGTPMSVSPTRTRKANMLNHRAGLFSASHPTSQGVDGSRGEEAKGPHSNKGSKVLELEGPVVMETLDGSSLVPLVGRSKEVLTLKGDGKAILAILQVAQGSNTLEDPFHVTSVIRKHDQPLPTDGNTSETSPSGLLDQQATLQDPLRNKNLESEYLDHPKPLIIPDSPQISGLTNLLDKESKSDDSQKSLNALDVHEKAHLLLTVPKKAVPSPEAPTTTAKPIYEEISDTLQVDSSIDDVEDFDILIKHTENTDEFLSQTNQSHTNLIDAELHNGHEIPPSTDPTAATSLSPGQASSTPPTPEHPPTTATAQPPTLDDPETTTSRLLTTSPPEEDEEEELERESHTEDWSVFVANVSSLSNKSLALNESVFQARPEMSIEDHHKIVLKERGSLMLQLMDPSADPCSDFYQFACGKWNGKFPIRQDKAVDNTFERLKEDLDDVLRSLLEEPTSETDNNITKARIETLGAAPLLELLDELGGWPVLLGDAWNGTDYDWVRQMAQLRNYNNDILISEWVAADITNSSNHIIQLDQPMLGLPGREYFINPGDFQYREAYLNLMLSVTQILGASVDVALRDMTEVLHFEKQLSRILTAAEERRNMSAIHRKMTLEELNNEVPGIDWQDYIDAIGWNNNHTEEIVVFGLDYFRKLVPLLNDTDSRTISNYLLWRFVKNRISNLGDKFTRVKQDYIKVLFGRKSQPERWRSCVEYVTGNLGYVVGAMFVRRYFPEASKHDRKTKITRLLSVASRVAALCNNGRSEGNMQPVHESSVIMILTFSSCNNTTDEMISLIRFSFKTAVKEALWMDPDTRSVAMEKVDTIVKNVGYPEYLMNDTYMDQDLDAHGTHIGAVLVDIFHSSPRGGRVSGGLRSRLVEKGKLRSWEESGGLDQGI</sequence>
<dbReference type="PROSITE" id="PS51885">
    <property type="entry name" value="NEPRILYSIN"/>
    <property type="match status" value="1"/>
</dbReference>
<dbReference type="Proteomes" id="UP000283509">
    <property type="component" value="Unassembled WGS sequence"/>
</dbReference>
<dbReference type="GO" id="GO:0004222">
    <property type="term" value="F:metalloendopeptidase activity"/>
    <property type="evidence" value="ECO:0007669"/>
    <property type="project" value="InterPro"/>
</dbReference>
<organism evidence="5 6">
    <name type="scientific">Penaeus vannamei</name>
    <name type="common">Whiteleg shrimp</name>
    <name type="synonym">Litopenaeus vannamei</name>
    <dbReference type="NCBI Taxonomy" id="6689"/>
    <lineage>
        <taxon>Eukaryota</taxon>
        <taxon>Metazoa</taxon>
        <taxon>Ecdysozoa</taxon>
        <taxon>Arthropoda</taxon>
        <taxon>Crustacea</taxon>
        <taxon>Multicrustacea</taxon>
        <taxon>Malacostraca</taxon>
        <taxon>Eumalacostraca</taxon>
        <taxon>Eucarida</taxon>
        <taxon>Decapoda</taxon>
        <taxon>Dendrobranchiata</taxon>
        <taxon>Penaeoidea</taxon>
        <taxon>Penaeidae</taxon>
        <taxon>Penaeus</taxon>
    </lineage>
</organism>
<feature type="domain" description="Peptidase M13 N-terminal" evidence="4">
    <location>
        <begin position="743"/>
        <end position="1079"/>
    </location>
</feature>
<keyword evidence="6" id="KW-1185">Reference proteome</keyword>
<dbReference type="InterPro" id="IPR042089">
    <property type="entry name" value="Peptidase_M13_dom_2"/>
</dbReference>
<dbReference type="GO" id="GO:0016485">
    <property type="term" value="P:protein processing"/>
    <property type="evidence" value="ECO:0007669"/>
    <property type="project" value="TreeGrafter"/>
</dbReference>
<dbReference type="Pfam" id="PF05649">
    <property type="entry name" value="Peptidase_M13_N"/>
    <property type="match status" value="2"/>
</dbReference>
<feature type="domain" description="Peptidase M13 N-terminal" evidence="4">
    <location>
        <begin position="1118"/>
        <end position="1164"/>
    </location>
</feature>
<dbReference type="STRING" id="6689.A0A423TFZ8"/>
<proteinExistence type="inferred from homology"/>
<dbReference type="OrthoDB" id="6475849at2759"/>
<reference evidence="5 6" key="2">
    <citation type="submission" date="2019-01" db="EMBL/GenBank/DDBJ databases">
        <title>The decoding of complex shrimp genome reveals the adaptation for benthos swimmer, frequently molting mechanism and breeding impact on genome.</title>
        <authorList>
            <person name="Sun Y."/>
            <person name="Gao Y."/>
            <person name="Yu Y."/>
        </authorList>
    </citation>
    <scope>NUCLEOTIDE SEQUENCE [LARGE SCALE GENOMIC DNA]</scope>
    <source>
        <tissue evidence="5">Muscle</tissue>
    </source>
</reference>
<feature type="compositionally biased region" description="Low complexity" evidence="2">
    <location>
        <begin position="645"/>
        <end position="670"/>
    </location>
</feature>
<dbReference type="AlphaFoldDB" id="A0A423TFZ8"/>
<evidence type="ECO:0000256" key="3">
    <source>
        <dbReference type="SAM" id="SignalP"/>
    </source>
</evidence>
<dbReference type="InterPro" id="IPR000718">
    <property type="entry name" value="Peptidase_M13"/>
</dbReference>
<name>A0A423TFZ8_PENVA</name>
<protein>
    <submittedName>
        <fullName evidence="5">Putative endothelin-converting enzyme 1-like</fullName>
    </submittedName>
</protein>
<feature type="signal peptide" evidence="3">
    <location>
        <begin position="1"/>
        <end position="24"/>
    </location>
</feature>
<feature type="region of interest" description="Disordered" evidence="2">
    <location>
        <begin position="612"/>
        <end position="686"/>
    </location>
</feature>
<gene>
    <name evidence="5" type="ORF">C7M84_006030</name>
</gene>